<evidence type="ECO:0000313" key="1">
    <source>
        <dbReference type="EMBL" id="OQO11368.1"/>
    </source>
</evidence>
<keyword evidence="2" id="KW-1185">Reference proteome</keyword>
<dbReference type="EMBL" id="NAJO01000007">
    <property type="protein sequence ID" value="OQO11368.1"/>
    <property type="molecule type" value="Genomic_DNA"/>
</dbReference>
<protein>
    <submittedName>
        <fullName evidence="1">Uncharacterized protein</fullName>
    </submittedName>
</protein>
<organism evidence="1 2">
    <name type="scientific">Cryoendolithus antarcticus</name>
    <dbReference type="NCBI Taxonomy" id="1507870"/>
    <lineage>
        <taxon>Eukaryota</taxon>
        <taxon>Fungi</taxon>
        <taxon>Dikarya</taxon>
        <taxon>Ascomycota</taxon>
        <taxon>Pezizomycotina</taxon>
        <taxon>Dothideomycetes</taxon>
        <taxon>Dothideomycetidae</taxon>
        <taxon>Cladosporiales</taxon>
        <taxon>Cladosporiaceae</taxon>
        <taxon>Cryoendolithus</taxon>
    </lineage>
</organism>
<evidence type="ECO:0000313" key="2">
    <source>
        <dbReference type="Proteomes" id="UP000192596"/>
    </source>
</evidence>
<accession>A0A1V8TJE8</accession>
<dbReference type="AlphaFoldDB" id="A0A1V8TJE8"/>
<gene>
    <name evidence="1" type="ORF">B0A48_05624</name>
</gene>
<proteinExistence type="predicted"/>
<reference evidence="2" key="1">
    <citation type="submission" date="2017-03" db="EMBL/GenBank/DDBJ databases">
        <title>Genomes of endolithic fungi from Antarctica.</title>
        <authorList>
            <person name="Coleine C."/>
            <person name="Masonjones S."/>
            <person name="Stajich J.E."/>
        </authorList>
    </citation>
    <scope>NUCLEOTIDE SEQUENCE [LARGE SCALE GENOMIC DNA]</scope>
    <source>
        <strain evidence="2">CCFEE 5527</strain>
    </source>
</reference>
<dbReference type="InParanoid" id="A0A1V8TJE8"/>
<dbReference type="Proteomes" id="UP000192596">
    <property type="component" value="Unassembled WGS sequence"/>
</dbReference>
<sequence length="174" mass="19540">MDSLVDQRFSDRVDQIAQLYIKHKLEDCIQMIDKALAEVRRSIDELQGGLQNETPQPYTEEAAVVGIIADHDAKVAVKKAEHEADFGDEIRFEAELAEEDEEEIEGVDEIMAADRRGKCAAATVWHLPPPKPPIADMKSQIPRINEWKLPIIPASSQGFVAERMPTPPSRDIRT</sequence>
<comment type="caution">
    <text evidence="1">The sequence shown here is derived from an EMBL/GenBank/DDBJ whole genome shotgun (WGS) entry which is preliminary data.</text>
</comment>
<name>A0A1V8TJE8_9PEZI</name>